<dbReference type="GO" id="GO:0005524">
    <property type="term" value="F:ATP binding"/>
    <property type="evidence" value="ECO:0007669"/>
    <property type="project" value="UniProtKB-KW"/>
</dbReference>
<evidence type="ECO:0000313" key="2">
    <source>
        <dbReference type="EMBL" id="MSS17593.1"/>
    </source>
</evidence>
<sequence length="350" mass="40126">MPMSLLIHWGLFHRDFSNTNVRRMTIESIADIQFLIDNSVEESTELEYKRSFAKANPKWKEELAKDISAMANANGGIFIYGLAEKNVSNGLSLPELITPIPSTEMTKDQLSQLLSSNITPKINNIEISVLPQEGGNVFILHVPKGITAHQNKINHLYYIRRNATVEVMEDYEIRDVMNRQSNTPLEIDGCGLYKTKNDPYSNKVEYTFMAKIQNVGHSVCEVYKLNVYFNKISLHCEFSFPSNENFSYTALDAERLKISCRYQEPIFGGETLEMGHFVLHIDKDHEEEFLDGLIIDMILFYPGGSCDVAFIPSEQRYVEGRDKINTLLGRDKRIDYPILEVDSFKKIEKN</sequence>
<dbReference type="PANTHER" id="PTHR30595">
    <property type="entry name" value="GLPR-RELATED TRANSCRIPTIONAL REPRESSOR"/>
    <property type="match status" value="1"/>
</dbReference>
<name>A0A6L5XDZ4_9BACT</name>
<dbReference type="Pfam" id="PF04326">
    <property type="entry name" value="SLFN_AlbA_2"/>
    <property type="match status" value="1"/>
</dbReference>
<dbReference type="InterPro" id="IPR038461">
    <property type="entry name" value="Schlafen_AlbA_2_dom_sf"/>
</dbReference>
<dbReference type="PANTHER" id="PTHR30595:SF6">
    <property type="entry name" value="SCHLAFEN ALBA-2 DOMAIN-CONTAINING PROTEIN"/>
    <property type="match status" value="1"/>
</dbReference>
<feature type="domain" description="Schlafen AlbA-2" evidence="1">
    <location>
        <begin position="42"/>
        <end position="168"/>
    </location>
</feature>
<comment type="caution">
    <text evidence="2">The sequence shown here is derived from an EMBL/GenBank/DDBJ whole genome shotgun (WGS) entry which is preliminary data.</text>
</comment>
<proteinExistence type="predicted"/>
<dbReference type="Proteomes" id="UP000483362">
    <property type="component" value="Unassembled WGS sequence"/>
</dbReference>
<dbReference type="InterPro" id="IPR007421">
    <property type="entry name" value="Schlafen_AlbA_2_dom"/>
</dbReference>
<keyword evidence="3" id="KW-1185">Reference proteome</keyword>
<dbReference type="EMBL" id="VULT01000010">
    <property type="protein sequence ID" value="MSS17593.1"/>
    <property type="molecule type" value="Genomic_DNA"/>
</dbReference>
<evidence type="ECO:0000313" key="3">
    <source>
        <dbReference type="Proteomes" id="UP000483362"/>
    </source>
</evidence>
<keyword evidence="2" id="KW-0067">ATP-binding</keyword>
<keyword evidence="2" id="KW-0547">Nucleotide-binding</keyword>
<evidence type="ECO:0000259" key="1">
    <source>
        <dbReference type="Pfam" id="PF04326"/>
    </source>
</evidence>
<dbReference type="AlphaFoldDB" id="A0A6L5XDZ4"/>
<reference evidence="2 3" key="1">
    <citation type="submission" date="2019-08" db="EMBL/GenBank/DDBJ databases">
        <title>In-depth cultivation of the pig gut microbiome towards novel bacterial diversity and tailored functional studies.</title>
        <authorList>
            <person name="Wylensek D."/>
            <person name="Hitch T.C.A."/>
            <person name="Clavel T."/>
        </authorList>
    </citation>
    <scope>NUCLEOTIDE SEQUENCE [LARGE SCALE GENOMIC DNA]</scope>
    <source>
        <strain evidence="2 3">Oil-RF-744-WCA-WT-10</strain>
    </source>
</reference>
<protein>
    <submittedName>
        <fullName evidence="2">ATP-binding protein</fullName>
    </submittedName>
</protein>
<accession>A0A6L5XDZ4</accession>
<organism evidence="2 3">
    <name type="scientific">Sodaliphilus pleomorphus</name>
    <dbReference type="NCBI Taxonomy" id="2606626"/>
    <lineage>
        <taxon>Bacteria</taxon>
        <taxon>Pseudomonadati</taxon>
        <taxon>Bacteroidota</taxon>
        <taxon>Bacteroidia</taxon>
        <taxon>Bacteroidales</taxon>
        <taxon>Muribaculaceae</taxon>
        <taxon>Sodaliphilus</taxon>
    </lineage>
</organism>
<dbReference type="Gene3D" id="3.30.950.30">
    <property type="entry name" value="Schlafen, AAA domain"/>
    <property type="match status" value="1"/>
</dbReference>
<gene>
    <name evidence="2" type="ORF">FYJ29_07465</name>
</gene>